<keyword evidence="3" id="KW-1185">Reference proteome</keyword>
<evidence type="ECO:0000313" key="3">
    <source>
        <dbReference type="Proteomes" id="UP001186104"/>
    </source>
</evidence>
<evidence type="ECO:0000313" key="2">
    <source>
        <dbReference type="EMBL" id="MDV6305078.1"/>
    </source>
</evidence>
<keyword evidence="1" id="KW-0472">Membrane</keyword>
<keyword evidence="1" id="KW-1133">Transmembrane helix</keyword>
<comment type="caution">
    <text evidence="2">The sequence shown here is derived from an EMBL/GenBank/DDBJ whole genome shotgun (WGS) entry which is preliminary data.</text>
</comment>
<evidence type="ECO:0000256" key="1">
    <source>
        <dbReference type="SAM" id="Phobius"/>
    </source>
</evidence>
<dbReference type="RefSeq" id="WP_317533989.1">
    <property type="nucleotide sequence ID" value="NZ_JAWLKF010000015.1"/>
</dbReference>
<dbReference type="EMBL" id="JAWLKF010000015">
    <property type="protein sequence ID" value="MDV6305078.1"/>
    <property type="molecule type" value="Genomic_DNA"/>
</dbReference>
<accession>A0ABU4D5S9</accession>
<sequence length="139" mass="14684">MESIGRPTPAEARTALDDIDRVQRAVRDTPWPIWLYPVNAVLLAVFALTALLDSQAAPLGVAAVIIAVNVITGYRMGTPWALPTNRGFLTCVALSALCVALAQAVGNPGGPAWPVLLLAIAAASIYSIGSILHYRSTHR</sequence>
<organism evidence="2 3">
    <name type="scientific">Rhodococcus cerastii</name>
    <dbReference type="NCBI Taxonomy" id="908616"/>
    <lineage>
        <taxon>Bacteria</taxon>
        <taxon>Bacillati</taxon>
        <taxon>Actinomycetota</taxon>
        <taxon>Actinomycetes</taxon>
        <taxon>Mycobacteriales</taxon>
        <taxon>Nocardiaceae</taxon>
        <taxon>Rhodococcus</taxon>
    </lineage>
</organism>
<feature type="transmembrane region" description="Helical" evidence="1">
    <location>
        <begin position="112"/>
        <end position="134"/>
    </location>
</feature>
<gene>
    <name evidence="2" type="ORF">R3P93_21140</name>
</gene>
<proteinExistence type="predicted"/>
<protein>
    <submittedName>
        <fullName evidence="2">Uncharacterized protein</fullName>
    </submittedName>
</protein>
<keyword evidence="1" id="KW-0812">Transmembrane</keyword>
<dbReference type="Proteomes" id="UP001186104">
    <property type="component" value="Unassembled WGS sequence"/>
</dbReference>
<reference evidence="2 3" key="1">
    <citation type="submission" date="2023-10" db="EMBL/GenBank/DDBJ databases">
        <title>Development of a sustainable strategy for remediation of hydrocarbon-contaminated territories based on the waste exchange concept.</title>
        <authorList>
            <person name="Krivoruchko A."/>
        </authorList>
    </citation>
    <scope>NUCLEOTIDE SEQUENCE [LARGE SCALE GENOMIC DNA]</scope>
    <source>
        <strain evidence="2 3">IEGM 1327</strain>
    </source>
</reference>
<feature type="transmembrane region" description="Helical" evidence="1">
    <location>
        <begin position="33"/>
        <end position="52"/>
    </location>
</feature>
<feature type="transmembrane region" description="Helical" evidence="1">
    <location>
        <begin position="88"/>
        <end position="106"/>
    </location>
</feature>
<name>A0ABU4D5S9_9NOCA</name>
<feature type="transmembrane region" description="Helical" evidence="1">
    <location>
        <begin position="58"/>
        <end position="76"/>
    </location>
</feature>